<evidence type="ECO:0000313" key="2">
    <source>
        <dbReference type="EMBL" id="MFD1829660.1"/>
    </source>
</evidence>
<evidence type="ECO:0000256" key="1">
    <source>
        <dbReference type="SAM" id="MobiDB-lite"/>
    </source>
</evidence>
<evidence type="ECO:0008006" key="4">
    <source>
        <dbReference type="Google" id="ProtNLM"/>
    </source>
</evidence>
<name>A0ABW4PIB2_9ACTN</name>
<evidence type="ECO:0000313" key="3">
    <source>
        <dbReference type="Proteomes" id="UP001597365"/>
    </source>
</evidence>
<protein>
    <recommendedName>
        <fullName evidence="4">DUF748 domain-containing protein</fullName>
    </recommendedName>
</protein>
<dbReference type="RefSeq" id="WP_380898437.1">
    <property type="nucleotide sequence ID" value="NZ_JBHUFU010000004.1"/>
</dbReference>
<feature type="compositionally biased region" description="Basic and acidic residues" evidence="1">
    <location>
        <begin position="40"/>
        <end position="49"/>
    </location>
</feature>
<dbReference type="Proteomes" id="UP001597365">
    <property type="component" value="Unassembled WGS sequence"/>
</dbReference>
<organism evidence="2 3">
    <name type="scientific">Streptomyces desertarenae</name>
    <dbReference type="NCBI Taxonomy" id="2666184"/>
    <lineage>
        <taxon>Bacteria</taxon>
        <taxon>Bacillati</taxon>
        <taxon>Actinomycetota</taxon>
        <taxon>Actinomycetes</taxon>
        <taxon>Kitasatosporales</taxon>
        <taxon>Streptomycetaceae</taxon>
        <taxon>Streptomyces</taxon>
    </lineage>
</organism>
<feature type="compositionally biased region" description="Gly residues" evidence="1">
    <location>
        <begin position="50"/>
        <end position="62"/>
    </location>
</feature>
<gene>
    <name evidence="2" type="ORF">ACFSJS_08280</name>
</gene>
<sequence length="321" mass="32380">MNTAVKIAGFATALAAAFGGAYGVGSAVGPSRAGPAPTVHTEREGHRPDGGGGARGGFGGEAPVGGLRVAEDGYALDLATPRIAAGEEAELRFTVRDGDGRPVTAYRAEHGRELHLVLVSRDLATYRHLHPVRAGDGTWSAPVELPRAGDYRVFADFTPDAEGAGSVTLGADLAVSGAYEPAALPEPSPRATVDGYTVTLDGTLGPGRESTLDLEVTRDGRPVTDLEPHLGASGHLVALRAGDLGYLHVHPEGAPGGGAAGAGPGVSFTATAPSSGTYRLFLEFKHDGKVRTAAFTVTAGTGRGADAPAPGAGHGEGPHGH</sequence>
<proteinExistence type="predicted"/>
<keyword evidence="3" id="KW-1185">Reference proteome</keyword>
<dbReference type="EMBL" id="JBHUFU010000004">
    <property type="protein sequence ID" value="MFD1829660.1"/>
    <property type="molecule type" value="Genomic_DNA"/>
</dbReference>
<comment type="caution">
    <text evidence="2">The sequence shown here is derived from an EMBL/GenBank/DDBJ whole genome shotgun (WGS) entry which is preliminary data.</text>
</comment>
<feature type="region of interest" description="Disordered" evidence="1">
    <location>
        <begin position="300"/>
        <end position="321"/>
    </location>
</feature>
<accession>A0ABW4PIB2</accession>
<reference evidence="3" key="1">
    <citation type="journal article" date="2019" name="Int. J. Syst. Evol. Microbiol.">
        <title>The Global Catalogue of Microorganisms (GCM) 10K type strain sequencing project: providing services to taxonomists for standard genome sequencing and annotation.</title>
        <authorList>
            <consortium name="The Broad Institute Genomics Platform"/>
            <consortium name="The Broad Institute Genome Sequencing Center for Infectious Disease"/>
            <person name="Wu L."/>
            <person name="Ma J."/>
        </authorList>
    </citation>
    <scope>NUCLEOTIDE SEQUENCE [LARGE SCALE GENOMIC DNA]</scope>
    <source>
        <strain evidence="3">CGMCC 4.7455</strain>
    </source>
</reference>
<feature type="region of interest" description="Disordered" evidence="1">
    <location>
        <begin position="29"/>
        <end position="62"/>
    </location>
</feature>